<dbReference type="InterPro" id="IPR006175">
    <property type="entry name" value="YjgF/YER057c/UK114"/>
</dbReference>
<keyword evidence="2" id="KW-1185">Reference proteome</keyword>
<dbReference type="Gene3D" id="3.30.1330.40">
    <property type="entry name" value="RutC-like"/>
    <property type="match status" value="1"/>
</dbReference>
<dbReference type="Proteomes" id="UP000193749">
    <property type="component" value="Unassembled WGS sequence"/>
</dbReference>
<evidence type="ECO:0000313" key="1">
    <source>
        <dbReference type="EMBL" id="ORM93606.1"/>
    </source>
</evidence>
<comment type="caution">
    <text evidence="1">The sequence shown here is derived from an EMBL/GenBank/DDBJ whole genome shotgun (WGS) entry which is preliminary data.</text>
</comment>
<dbReference type="OrthoDB" id="9803101at2"/>
<proteinExistence type="predicted"/>
<dbReference type="InterPro" id="IPR035959">
    <property type="entry name" value="RutC-like_sf"/>
</dbReference>
<dbReference type="EMBL" id="MLJI01000001">
    <property type="protein sequence ID" value="ORM93606.1"/>
    <property type="molecule type" value="Genomic_DNA"/>
</dbReference>
<dbReference type="STRING" id="55209.HA50_09705"/>
<reference evidence="1 2" key="1">
    <citation type="journal article" date="2017" name="Antonie Van Leeuwenhoek">
        <title>Phylogenomic resolution of the bacterial genus Pantoea and its relationship with Erwinia and Tatumella.</title>
        <authorList>
            <person name="Palmer M."/>
            <person name="Steenkamp E.T."/>
            <person name="Coetzee M.P."/>
            <person name="Chan W.Y."/>
            <person name="van Zyl E."/>
            <person name="De Maayer P."/>
            <person name="Coutinho T.A."/>
            <person name="Blom J."/>
            <person name="Smits T.H."/>
            <person name="Duffy B."/>
            <person name="Venter S.N."/>
        </authorList>
    </citation>
    <scope>NUCLEOTIDE SEQUENCE [LARGE SCALE GENOMIC DNA]</scope>
    <source>
        <strain evidence="1 2">LMG 2657</strain>
    </source>
</reference>
<protein>
    <submittedName>
        <fullName evidence="1">Reactive intermediate/imine deaminase</fullName>
    </submittedName>
</protein>
<name>A0A1X1EUC9_PANCY</name>
<dbReference type="PANTHER" id="PTHR11803">
    <property type="entry name" value="2-IMINOBUTANOATE/2-IMINOPROPANOATE DEAMINASE RIDA"/>
    <property type="match status" value="1"/>
</dbReference>
<dbReference type="Pfam" id="PF01042">
    <property type="entry name" value="Ribonuc_L-PSP"/>
    <property type="match status" value="1"/>
</dbReference>
<evidence type="ECO:0000313" key="2">
    <source>
        <dbReference type="Proteomes" id="UP000193749"/>
    </source>
</evidence>
<accession>A0A1X1EUC9</accession>
<dbReference type="GO" id="GO:0019239">
    <property type="term" value="F:deaminase activity"/>
    <property type="evidence" value="ECO:0007669"/>
    <property type="project" value="TreeGrafter"/>
</dbReference>
<dbReference type="AlphaFoldDB" id="A0A1X1EUC9"/>
<dbReference type="SUPFAM" id="SSF55298">
    <property type="entry name" value="YjgF-like"/>
    <property type="match status" value="1"/>
</dbReference>
<dbReference type="CDD" id="cd00448">
    <property type="entry name" value="YjgF_YER057c_UK114_family"/>
    <property type="match status" value="1"/>
</dbReference>
<dbReference type="RefSeq" id="WP_084874769.1">
    <property type="nucleotide sequence ID" value="NZ_JAGGMY010000001.1"/>
</dbReference>
<dbReference type="GO" id="GO:0005829">
    <property type="term" value="C:cytosol"/>
    <property type="evidence" value="ECO:0007669"/>
    <property type="project" value="TreeGrafter"/>
</dbReference>
<sequence>MNLPFSKVRLVGDQVWLSGVIGFEEDGTLAAEVSRQTERVMQTIQATLAEQGCTLADIFSCTVYLTDADLFAPFNQAYAKWFSDPLPVRTTVLAGLVLQEALLEITVVAQKPTAE</sequence>
<dbReference type="PANTHER" id="PTHR11803:SF39">
    <property type="entry name" value="2-IMINOBUTANOATE_2-IMINOPROPANOATE DEAMINASE"/>
    <property type="match status" value="1"/>
</dbReference>
<organism evidence="1 2">
    <name type="scientific">Pantoea cypripedii</name>
    <name type="common">Pectobacterium cypripedii</name>
    <name type="synonym">Erwinia cypripedii</name>
    <dbReference type="NCBI Taxonomy" id="55209"/>
    <lineage>
        <taxon>Bacteria</taxon>
        <taxon>Pseudomonadati</taxon>
        <taxon>Pseudomonadota</taxon>
        <taxon>Gammaproteobacteria</taxon>
        <taxon>Enterobacterales</taxon>
        <taxon>Erwiniaceae</taxon>
        <taxon>Pantoea</taxon>
    </lineage>
</organism>
<gene>
    <name evidence="1" type="ORF">HA50_09705</name>
</gene>